<dbReference type="PANTHER" id="PTHR30143:SF0">
    <property type="entry name" value="2-KETO-4-PENTENOATE HYDRATASE"/>
    <property type="match status" value="1"/>
</dbReference>
<dbReference type="STRING" id="1122189.SAMN02745165_03517"/>
<dbReference type="GO" id="GO:0008684">
    <property type="term" value="F:2-oxopent-4-enoate hydratase activity"/>
    <property type="evidence" value="ECO:0007669"/>
    <property type="project" value="TreeGrafter"/>
</dbReference>
<accession>A0A1M6N6B2</accession>
<dbReference type="RefSeq" id="WP_072910035.1">
    <property type="nucleotide sequence ID" value="NZ_FQZT01000025.1"/>
</dbReference>
<dbReference type="InterPro" id="IPR011234">
    <property type="entry name" value="Fumarylacetoacetase-like_C"/>
</dbReference>
<evidence type="ECO:0000256" key="1">
    <source>
        <dbReference type="ARBA" id="ARBA00023239"/>
    </source>
</evidence>
<reference evidence="3 4" key="1">
    <citation type="submission" date="2016-11" db="EMBL/GenBank/DDBJ databases">
        <authorList>
            <person name="Jaros S."/>
            <person name="Januszkiewicz K."/>
            <person name="Wedrychowicz H."/>
        </authorList>
    </citation>
    <scope>NUCLEOTIDE SEQUENCE [LARGE SCALE GENOMIC DNA]</scope>
    <source>
        <strain evidence="3 4">DSM 5091</strain>
    </source>
</reference>
<keyword evidence="4" id="KW-1185">Reference proteome</keyword>
<keyword evidence="1" id="KW-0456">Lyase</keyword>
<dbReference type="Pfam" id="PF01557">
    <property type="entry name" value="FAA_hydrolase"/>
    <property type="match status" value="1"/>
</dbReference>
<dbReference type="OrthoDB" id="9792137at2"/>
<dbReference type="PANTHER" id="PTHR30143">
    <property type="entry name" value="ACID HYDRATASE"/>
    <property type="match status" value="1"/>
</dbReference>
<evidence type="ECO:0000313" key="4">
    <source>
        <dbReference type="Proteomes" id="UP000184171"/>
    </source>
</evidence>
<dbReference type="AlphaFoldDB" id="A0A1M6N6B2"/>
<feature type="domain" description="Fumarylacetoacetase-like C-terminal" evidence="2">
    <location>
        <begin position="83"/>
        <end position="260"/>
    </location>
</feature>
<dbReference type="InterPro" id="IPR050772">
    <property type="entry name" value="Hydratase-Decarb/MhpD_sf"/>
</dbReference>
<evidence type="ECO:0000313" key="3">
    <source>
        <dbReference type="EMBL" id="SHJ91251.1"/>
    </source>
</evidence>
<dbReference type="SUPFAM" id="SSF56529">
    <property type="entry name" value="FAH"/>
    <property type="match status" value="1"/>
</dbReference>
<gene>
    <name evidence="3" type="ORF">SAMN02745165_03517</name>
</gene>
<sequence>MEIESAKAASELLVRHWSEGKVLDALPTSLCPANREEGYLIQRQIEALSDRPLFGWKIAATSTAGQKHIGIDGPIAGRLLAETVHHDGDTIPFGANRMRVAEAEFAFRMGHDLPPRDRRYEVSKVLDAVSELFLAIEIPDSRFADFAKVGGPQLIADNACAHRFVLGPQAPASWRQLDLASHRVVGRVGNHLEREGVGSNVLGDPRQALTWLANELSTLGIKLASGQTVTTGTCLIPLEINRGDRVSVDFGVLGRVACRFTEA</sequence>
<protein>
    <submittedName>
        <fullName evidence="3">2-keto-4-pentenoate hydratase</fullName>
    </submittedName>
</protein>
<dbReference type="Proteomes" id="UP000184171">
    <property type="component" value="Unassembled WGS sequence"/>
</dbReference>
<dbReference type="Gene3D" id="3.90.850.10">
    <property type="entry name" value="Fumarylacetoacetase-like, C-terminal domain"/>
    <property type="match status" value="1"/>
</dbReference>
<dbReference type="InterPro" id="IPR036663">
    <property type="entry name" value="Fumarylacetoacetase_C_sf"/>
</dbReference>
<organism evidence="3 4">
    <name type="scientific">Malonomonas rubra DSM 5091</name>
    <dbReference type="NCBI Taxonomy" id="1122189"/>
    <lineage>
        <taxon>Bacteria</taxon>
        <taxon>Pseudomonadati</taxon>
        <taxon>Thermodesulfobacteriota</taxon>
        <taxon>Desulfuromonadia</taxon>
        <taxon>Desulfuromonadales</taxon>
        <taxon>Geopsychrobacteraceae</taxon>
        <taxon>Malonomonas</taxon>
    </lineage>
</organism>
<proteinExistence type="predicted"/>
<dbReference type="GO" id="GO:0005737">
    <property type="term" value="C:cytoplasm"/>
    <property type="evidence" value="ECO:0007669"/>
    <property type="project" value="TreeGrafter"/>
</dbReference>
<dbReference type="EMBL" id="FQZT01000025">
    <property type="protein sequence ID" value="SHJ91251.1"/>
    <property type="molecule type" value="Genomic_DNA"/>
</dbReference>
<name>A0A1M6N6B2_MALRU</name>
<evidence type="ECO:0000259" key="2">
    <source>
        <dbReference type="Pfam" id="PF01557"/>
    </source>
</evidence>